<name>A6HHI6_RAT</name>
<dbReference type="EMBL" id="CH473948">
    <property type="protein sequence ID" value="EDM05490.1"/>
    <property type="molecule type" value="Genomic_DNA"/>
</dbReference>
<dbReference type="Proteomes" id="UP000234681">
    <property type="component" value="Chromosome 10"/>
</dbReference>
<organism evidence="1 2">
    <name type="scientific">Rattus norvegicus</name>
    <name type="common">Rat</name>
    <dbReference type="NCBI Taxonomy" id="10116"/>
    <lineage>
        <taxon>Eukaryota</taxon>
        <taxon>Metazoa</taxon>
        <taxon>Chordata</taxon>
        <taxon>Craniata</taxon>
        <taxon>Vertebrata</taxon>
        <taxon>Euteleostomi</taxon>
        <taxon>Mammalia</taxon>
        <taxon>Eutheria</taxon>
        <taxon>Euarchontoglires</taxon>
        <taxon>Glires</taxon>
        <taxon>Rodentia</taxon>
        <taxon>Myomorpha</taxon>
        <taxon>Muroidea</taxon>
        <taxon>Muridae</taxon>
        <taxon>Murinae</taxon>
        <taxon>Rattus</taxon>
    </lineage>
</organism>
<gene>
    <name evidence="1" type="ORF">rCG_34438</name>
</gene>
<proteinExistence type="predicted"/>
<dbReference type="AlphaFoldDB" id="A6HHI6"/>
<accession>A6HHI6</accession>
<reference evidence="1 2" key="1">
    <citation type="submission" date="2005-07" db="EMBL/GenBank/DDBJ databases">
        <authorList>
            <person name="Mural R.J."/>
            <person name="Li P.W."/>
            <person name="Adams M.D."/>
            <person name="Amanatides P.G."/>
            <person name="Baden-Tillson H."/>
            <person name="Barnstead M."/>
            <person name="Chin S.H."/>
            <person name="Dew I."/>
            <person name="Evans C.A."/>
            <person name="Ferriera S."/>
            <person name="Flanigan M."/>
            <person name="Fosler C."/>
            <person name="Glodek A."/>
            <person name="Gu Z."/>
            <person name="Holt R.A."/>
            <person name="Jennings D."/>
            <person name="Kraft C.L."/>
            <person name="Lu F."/>
            <person name="Nguyen T."/>
            <person name="Nusskern D.R."/>
            <person name="Pfannkoch C.M."/>
            <person name="Sitter C."/>
            <person name="Sutton G.G."/>
            <person name="Venter J.C."/>
            <person name="Wang Z."/>
            <person name="Woodage T."/>
            <person name="Zheng X.H."/>
            <person name="Zhong F."/>
        </authorList>
    </citation>
    <scope>NUCLEOTIDE SEQUENCE [LARGE SCALE GENOMIC DNA]</scope>
    <source>
        <strain>BN</strain>
        <strain evidence="2">Sprague-Dawley</strain>
    </source>
</reference>
<sequence>MALSAPVAETPPLSPPFVLSCEYYALYNLYCAQKEHRKNGDQTLFLVLIYLSMGNLHSLINPLACTQLLIRVCWEPVPGP</sequence>
<evidence type="ECO:0000313" key="2">
    <source>
        <dbReference type="Proteomes" id="UP000234681"/>
    </source>
</evidence>
<evidence type="ECO:0000313" key="1">
    <source>
        <dbReference type="EMBL" id="EDM05490.1"/>
    </source>
</evidence>
<protein>
    <submittedName>
        <fullName evidence="1">RCG34438</fullName>
    </submittedName>
</protein>